<reference evidence="1 2" key="1">
    <citation type="submission" date="2021-06" db="EMBL/GenBank/DDBJ databases">
        <authorList>
            <person name="Palmer J.M."/>
        </authorList>
    </citation>
    <scope>NUCLEOTIDE SEQUENCE [LARGE SCALE GENOMIC DNA]</scope>
    <source>
        <strain evidence="1 2">GA_2019</strain>
        <tissue evidence="1">Muscle</tissue>
    </source>
</reference>
<evidence type="ECO:0000313" key="1">
    <source>
        <dbReference type="EMBL" id="MEQ2179456.1"/>
    </source>
</evidence>
<proteinExistence type="predicted"/>
<comment type="caution">
    <text evidence="1">The sequence shown here is derived from an EMBL/GenBank/DDBJ whole genome shotgun (WGS) entry which is preliminary data.</text>
</comment>
<protein>
    <submittedName>
        <fullName evidence="1">Uncharacterized protein</fullName>
    </submittedName>
</protein>
<organism evidence="1 2">
    <name type="scientific">Goodea atripinnis</name>
    <dbReference type="NCBI Taxonomy" id="208336"/>
    <lineage>
        <taxon>Eukaryota</taxon>
        <taxon>Metazoa</taxon>
        <taxon>Chordata</taxon>
        <taxon>Craniata</taxon>
        <taxon>Vertebrata</taxon>
        <taxon>Euteleostomi</taxon>
        <taxon>Actinopterygii</taxon>
        <taxon>Neopterygii</taxon>
        <taxon>Teleostei</taxon>
        <taxon>Neoteleostei</taxon>
        <taxon>Acanthomorphata</taxon>
        <taxon>Ovalentaria</taxon>
        <taxon>Atherinomorphae</taxon>
        <taxon>Cyprinodontiformes</taxon>
        <taxon>Goodeidae</taxon>
        <taxon>Goodea</taxon>
    </lineage>
</organism>
<evidence type="ECO:0000313" key="2">
    <source>
        <dbReference type="Proteomes" id="UP001476798"/>
    </source>
</evidence>
<sequence length="111" mass="12192">MRQQGECFCPIPCRCECSNFGSLPTGISRALLHNFAGKPSVALEGVKAGYFFSFPPAVCRNQQVGLIITSPHIWTGNPQSGNVWNFIKCVPVLGKYGEKFVFPNFIPCPIL</sequence>
<dbReference type="Proteomes" id="UP001476798">
    <property type="component" value="Unassembled WGS sequence"/>
</dbReference>
<accession>A0ABV0P7L2</accession>
<dbReference type="EMBL" id="JAHRIO010062872">
    <property type="protein sequence ID" value="MEQ2179456.1"/>
    <property type="molecule type" value="Genomic_DNA"/>
</dbReference>
<name>A0ABV0P7L2_9TELE</name>
<gene>
    <name evidence="1" type="ORF">GOODEAATRI_025083</name>
</gene>
<keyword evidence="2" id="KW-1185">Reference proteome</keyword>